<name>A0A8C4QM13_EPTBU</name>
<reference evidence="3" key="1">
    <citation type="submission" date="2025-08" db="UniProtKB">
        <authorList>
            <consortium name="Ensembl"/>
        </authorList>
    </citation>
    <scope>IDENTIFICATION</scope>
</reference>
<evidence type="ECO:0000256" key="2">
    <source>
        <dbReference type="SAM" id="MobiDB-lite"/>
    </source>
</evidence>
<sequence length="203" mass="22171">MAARTPGVSLSNRLDRTGDCRGTSFSTISKRQVGVTKEDMDVHRRLDNSAGSVKRSEASRSYRWQLQNEREAKEKAERKVSELQVEIHHLREENGQLSLALLEQGMMGAEDSLLQSVESSLRKFHSFLDLLEDVGLGQLAAVAGLHRGDIASLLESATGGPSGTREMAEEGSRTTREDPRPSNEALLPGFNVPISTLSLLPGC</sequence>
<dbReference type="GO" id="GO:0005813">
    <property type="term" value="C:centrosome"/>
    <property type="evidence" value="ECO:0007669"/>
    <property type="project" value="TreeGrafter"/>
</dbReference>
<dbReference type="GO" id="GO:0044782">
    <property type="term" value="P:cilium organization"/>
    <property type="evidence" value="ECO:0007669"/>
    <property type="project" value="TreeGrafter"/>
</dbReference>
<proteinExistence type="predicted"/>
<evidence type="ECO:0000313" key="4">
    <source>
        <dbReference type="Proteomes" id="UP000694388"/>
    </source>
</evidence>
<keyword evidence="1" id="KW-0175">Coiled coil</keyword>
<feature type="region of interest" description="Disordered" evidence="2">
    <location>
        <begin position="154"/>
        <end position="189"/>
    </location>
</feature>
<keyword evidence="4" id="KW-1185">Reference proteome</keyword>
<evidence type="ECO:0000313" key="3">
    <source>
        <dbReference type="Ensembl" id="ENSEBUP00000017431.1"/>
    </source>
</evidence>
<evidence type="ECO:0000256" key="1">
    <source>
        <dbReference type="SAM" id="Coils"/>
    </source>
</evidence>
<accession>A0A8C4QM13</accession>
<dbReference type="PANTHER" id="PTHR24110">
    <property type="entry name" value="CENTROSOMAL PROTEIN OF 78 KDA"/>
    <property type="match status" value="1"/>
</dbReference>
<feature type="compositionally biased region" description="Basic and acidic residues" evidence="2">
    <location>
        <begin position="166"/>
        <end position="181"/>
    </location>
</feature>
<dbReference type="GO" id="GO:0036064">
    <property type="term" value="C:ciliary basal body"/>
    <property type="evidence" value="ECO:0007669"/>
    <property type="project" value="TreeGrafter"/>
</dbReference>
<dbReference type="PANTHER" id="PTHR24110:SF3">
    <property type="entry name" value="CENTROSOMAL PROTEIN OF 78 KDA"/>
    <property type="match status" value="1"/>
</dbReference>
<dbReference type="AlphaFoldDB" id="A0A8C4QM13"/>
<reference evidence="3" key="2">
    <citation type="submission" date="2025-09" db="UniProtKB">
        <authorList>
            <consortium name="Ensembl"/>
        </authorList>
    </citation>
    <scope>IDENTIFICATION</scope>
</reference>
<dbReference type="Proteomes" id="UP000694388">
    <property type="component" value="Unplaced"/>
</dbReference>
<feature type="coiled-coil region" evidence="1">
    <location>
        <begin position="59"/>
        <end position="93"/>
    </location>
</feature>
<organism evidence="3 4">
    <name type="scientific">Eptatretus burgeri</name>
    <name type="common">Inshore hagfish</name>
    <dbReference type="NCBI Taxonomy" id="7764"/>
    <lineage>
        <taxon>Eukaryota</taxon>
        <taxon>Metazoa</taxon>
        <taxon>Chordata</taxon>
        <taxon>Craniata</taxon>
        <taxon>Vertebrata</taxon>
        <taxon>Cyclostomata</taxon>
        <taxon>Myxini</taxon>
        <taxon>Myxiniformes</taxon>
        <taxon>Myxinidae</taxon>
        <taxon>Eptatretinae</taxon>
        <taxon>Eptatretus</taxon>
    </lineage>
</organism>
<protein>
    <submittedName>
        <fullName evidence="3">Uncharacterized protein</fullName>
    </submittedName>
</protein>
<feature type="region of interest" description="Disordered" evidence="2">
    <location>
        <begin position="1"/>
        <end position="23"/>
    </location>
</feature>
<dbReference type="Ensembl" id="ENSEBUT00000018007.1">
    <property type="protein sequence ID" value="ENSEBUP00000017431.1"/>
    <property type="gene ID" value="ENSEBUG00000010893.1"/>
</dbReference>